<evidence type="ECO:0000259" key="10">
    <source>
        <dbReference type="Pfam" id="PF10287"/>
    </source>
</evidence>
<evidence type="ECO:0000313" key="12">
    <source>
        <dbReference type="EMBL" id="KAF9736232.1"/>
    </source>
</evidence>
<feature type="signal peptide" evidence="9">
    <location>
        <begin position="1"/>
        <end position="22"/>
    </location>
</feature>
<comment type="similarity">
    <text evidence="2">Belongs to the PGA52 family.</text>
</comment>
<accession>A0A9P6GIB1</accession>
<feature type="chain" id="PRO_5040434866" description="glucan endo-1,3-beta-D-glucosidase" evidence="9">
    <location>
        <begin position="23"/>
        <end position="760"/>
    </location>
</feature>
<feature type="compositionally biased region" description="Low complexity" evidence="8">
    <location>
        <begin position="433"/>
        <end position="442"/>
    </location>
</feature>
<proteinExistence type="inferred from homology"/>
<dbReference type="PANTHER" id="PTHR31737:SF2">
    <property type="entry name" value="PROTEIN TOS1"/>
    <property type="match status" value="1"/>
</dbReference>
<feature type="region of interest" description="Disordered" evidence="8">
    <location>
        <begin position="174"/>
        <end position="206"/>
    </location>
</feature>
<feature type="domain" description="Cell wall protein YJL171C/Tos1 C-terminal" evidence="10">
    <location>
        <begin position="494"/>
        <end position="742"/>
    </location>
</feature>
<dbReference type="GO" id="GO:0042973">
    <property type="term" value="F:glucan endo-1,3-beta-D-glucosidase activity"/>
    <property type="evidence" value="ECO:0007669"/>
    <property type="project" value="UniProtKB-EC"/>
</dbReference>
<dbReference type="GO" id="GO:0071555">
    <property type="term" value="P:cell wall organization"/>
    <property type="evidence" value="ECO:0007669"/>
    <property type="project" value="UniProtKB-KW"/>
</dbReference>
<feature type="region of interest" description="Disordered" evidence="8">
    <location>
        <begin position="118"/>
        <end position="138"/>
    </location>
</feature>
<dbReference type="PANTHER" id="PTHR31737">
    <property type="entry name" value="PROTEIN TOS1"/>
    <property type="match status" value="1"/>
</dbReference>
<dbReference type="Pfam" id="PF10290">
    <property type="entry name" value="YJL171C_Tos1_N"/>
    <property type="match status" value="1"/>
</dbReference>
<dbReference type="EMBL" id="WJXW01000005">
    <property type="protein sequence ID" value="KAF9736232.1"/>
    <property type="molecule type" value="Genomic_DNA"/>
</dbReference>
<evidence type="ECO:0000256" key="1">
    <source>
        <dbReference type="ARBA" id="ARBA00000382"/>
    </source>
</evidence>
<evidence type="ECO:0000256" key="2">
    <source>
        <dbReference type="ARBA" id="ARBA00006055"/>
    </source>
</evidence>
<evidence type="ECO:0000256" key="6">
    <source>
        <dbReference type="ARBA" id="ARBA00023295"/>
    </source>
</evidence>
<feature type="region of interest" description="Disordered" evidence="8">
    <location>
        <begin position="345"/>
        <end position="486"/>
    </location>
</feature>
<dbReference type="OrthoDB" id="118256at2759"/>
<keyword evidence="6" id="KW-0326">Glycosidase</keyword>
<dbReference type="EC" id="3.2.1.39" evidence="3"/>
<dbReference type="InterPro" id="IPR018805">
    <property type="entry name" value="YJL171C/Tos1_C"/>
</dbReference>
<evidence type="ECO:0000259" key="11">
    <source>
        <dbReference type="Pfam" id="PF10290"/>
    </source>
</evidence>
<evidence type="ECO:0000313" key="13">
    <source>
        <dbReference type="Proteomes" id="UP000756921"/>
    </source>
</evidence>
<evidence type="ECO:0000256" key="7">
    <source>
        <dbReference type="ARBA" id="ARBA00023316"/>
    </source>
</evidence>
<dbReference type="Pfam" id="PF10287">
    <property type="entry name" value="YJL171C_Tos1_C"/>
    <property type="match status" value="1"/>
</dbReference>
<evidence type="ECO:0000256" key="8">
    <source>
        <dbReference type="SAM" id="MobiDB-lite"/>
    </source>
</evidence>
<name>A0A9P6GIB1_9PLEO</name>
<feature type="compositionally biased region" description="Pro residues" evidence="8">
    <location>
        <begin position="398"/>
        <end position="432"/>
    </location>
</feature>
<keyword evidence="7" id="KW-0961">Cell wall biogenesis/degradation</keyword>
<comment type="catalytic activity">
    <reaction evidence="1">
        <text>Hydrolysis of (1-&gt;3)-beta-D-glucosidic linkages in (1-&gt;3)-beta-D-glucans.</text>
        <dbReference type="EC" id="3.2.1.39"/>
    </reaction>
</comment>
<keyword evidence="5" id="KW-0378">Hydrolase</keyword>
<protein>
    <recommendedName>
        <fullName evidence="3">glucan endo-1,3-beta-D-glucosidase</fullName>
        <ecNumber evidence="3">3.2.1.39</ecNumber>
    </recommendedName>
</protein>
<sequence length="760" mass="80791">MIYLLFSLFVLFAPVAFSRTAAQLCRGTAERADDGNWYCSEVTAITYKNISQSGEYNRTTRVNPKTGLCDHEPVAYSGVGPFTPLIGELSMHLRGPMNVSQIAVYKLPGMSISKRDSIRRAGGRANRRRNMQRPREEHGTIRSIWHSFWHHTHDDTNTEGDWTTEGTDDTISESKAIETQQTGVATTTSTSVKTTSQSHGSTTKKPFAPTTVQTVLSTIRQTIATAVVQTVIASNGQAGGSAMQRPTTNEPVCTITPTITTTIFVPGSTCPNPAPAITQTHILPPPPIVPVPVLVPFPVPAPAPPAPVAPVQPPPPPPATPVPLASSALPALPALSVLLAALSPSMSTTTATTTATTTIETTESKCPKSSVPRPNQLPSSPQVPNETECPCEESSALPPTPLPPPVAAPSPSPPPPPAAVPPPPPPPPPAPASPADSASSSPCTDSTNESGSPSPLSPVKRDEPAPTVTDAPHPAEPSNGPSHDNDVKVAAASTWSRVAYYTSAAPAAASGFAFLANLGDPQKSGTFDYAFGNSLGYVIGDGSKVAADSMPFDGILETSEREIAVFTDKVCDGNCEYARPDATAHCKFIMYNHLIKAISNVLTDGWDGPSKAFFIEFQMDHYDNHGSDQGMLSDAPAWWFLNAAIPRVLQYGNDRKNIPCSCWSTGCGEFDAFEILGRGEMRAKSTIHRQGNLEGGDSNYFRRPVGRTIKFAVVFHNWNITARVLDDGFDIGASLTQAQIDDILAYDASDNSHSLFLIGD</sequence>
<comment type="caution">
    <text evidence="12">The sequence shown here is derived from an EMBL/GenBank/DDBJ whole genome shotgun (WGS) entry which is preliminary data.</text>
</comment>
<gene>
    <name evidence="12" type="ORF">PMIN01_06147</name>
</gene>
<feature type="compositionally biased region" description="Polar residues" evidence="8">
    <location>
        <begin position="443"/>
        <end position="454"/>
    </location>
</feature>
<dbReference type="PRINTS" id="PR01217">
    <property type="entry name" value="PRICHEXTENSN"/>
</dbReference>
<keyword evidence="13" id="KW-1185">Reference proteome</keyword>
<reference evidence="12" key="1">
    <citation type="journal article" date="2020" name="Mol. Plant Microbe Interact.">
        <title>Genome Sequence of the Biocontrol Agent Coniothyrium minitans strain Conio (IMI 134523).</title>
        <authorList>
            <person name="Patel D."/>
            <person name="Shittu T.A."/>
            <person name="Baroncelli R."/>
            <person name="Muthumeenakshi S."/>
            <person name="Osborne T.H."/>
            <person name="Janganan T.K."/>
            <person name="Sreenivasaprasad S."/>
        </authorList>
    </citation>
    <scope>NUCLEOTIDE SEQUENCE</scope>
    <source>
        <strain evidence="12">Conio</strain>
    </source>
</reference>
<dbReference type="AlphaFoldDB" id="A0A9P6GIB1"/>
<feature type="compositionally biased region" description="Polar residues" evidence="8">
    <location>
        <begin position="372"/>
        <end position="385"/>
    </location>
</feature>
<organism evidence="12 13">
    <name type="scientific">Paraphaeosphaeria minitans</name>
    <dbReference type="NCBI Taxonomy" id="565426"/>
    <lineage>
        <taxon>Eukaryota</taxon>
        <taxon>Fungi</taxon>
        <taxon>Dikarya</taxon>
        <taxon>Ascomycota</taxon>
        <taxon>Pezizomycotina</taxon>
        <taxon>Dothideomycetes</taxon>
        <taxon>Pleosporomycetidae</taxon>
        <taxon>Pleosporales</taxon>
        <taxon>Massarineae</taxon>
        <taxon>Didymosphaeriaceae</taxon>
        <taxon>Paraphaeosphaeria</taxon>
    </lineage>
</organism>
<evidence type="ECO:0000256" key="3">
    <source>
        <dbReference type="ARBA" id="ARBA00012780"/>
    </source>
</evidence>
<evidence type="ECO:0000256" key="4">
    <source>
        <dbReference type="ARBA" id="ARBA00022729"/>
    </source>
</evidence>
<evidence type="ECO:0000256" key="5">
    <source>
        <dbReference type="ARBA" id="ARBA00022801"/>
    </source>
</evidence>
<dbReference type="Proteomes" id="UP000756921">
    <property type="component" value="Unassembled WGS sequence"/>
</dbReference>
<keyword evidence="4 9" id="KW-0732">Signal</keyword>
<dbReference type="InterPro" id="IPR018807">
    <property type="entry name" value="YJL171C/Tos1_N"/>
</dbReference>
<feature type="compositionally biased region" description="Basic residues" evidence="8">
    <location>
        <begin position="121"/>
        <end position="132"/>
    </location>
</feature>
<feature type="domain" description="Cell wall protein YJL171C/Tos1 N-terminal" evidence="11">
    <location>
        <begin position="44"/>
        <end position="106"/>
    </location>
</feature>
<feature type="compositionally biased region" description="Low complexity" evidence="8">
    <location>
        <begin position="179"/>
        <end position="198"/>
    </location>
</feature>
<evidence type="ECO:0000256" key="9">
    <source>
        <dbReference type="SAM" id="SignalP"/>
    </source>
</evidence>
<dbReference type="GO" id="GO:0009277">
    <property type="term" value="C:fungal-type cell wall"/>
    <property type="evidence" value="ECO:0007669"/>
    <property type="project" value="TreeGrafter"/>
</dbReference>
<feature type="compositionally biased region" description="Low complexity" evidence="8">
    <location>
        <begin position="345"/>
        <end position="361"/>
    </location>
</feature>